<sequence>MFEYLHFFSYAFDGLRYAVTNHRSFLIQVLSGSLAIMAGFLFSISRIEWLILVVSIGGVLTAELFNTAVESILDYMEKKHNLNVRIAKDVAAGGVLVTALVSTVVGLLIFGPYLVDLFV</sequence>
<evidence type="ECO:0000256" key="17">
    <source>
        <dbReference type="PIRSR" id="PIRSR600829-3"/>
    </source>
</evidence>
<protein>
    <submittedName>
        <fullName evidence="20">Diacylglycerol kinase family protein</fullName>
    </submittedName>
</protein>
<evidence type="ECO:0000256" key="10">
    <source>
        <dbReference type="ARBA" id="ARBA00022989"/>
    </source>
</evidence>
<evidence type="ECO:0000256" key="11">
    <source>
        <dbReference type="ARBA" id="ARBA00023098"/>
    </source>
</evidence>
<dbReference type="PANTHER" id="PTHR34299">
    <property type="entry name" value="DIACYLGLYCEROL KINASE"/>
    <property type="match status" value="1"/>
</dbReference>
<dbReference type="InterPro" id="IPR036945">
    <property type="entry name" value="DAGK_sf"/>
</dbReference>
<keyword evidence="7 17" id="KW-0547">Nucleotide-binding</keyword>
<evidence type="ECO:0000256" key="2">
    <source>
        <dbReference type="ARBA" id="ARBA00005967"/>
    </source>
</evidence>
<dbReference type="GO" id="GO:0046872">
    <property type="term" value="F:metal ion binding"/>
    <property type="evidence" value="ECO:0007669"/>
    <property type="project" value="UniProtKB-KW"/>
</dbReference>
<evidence type="ECO:0000256" key="4">
    <source>
        <dbReference type="ARBA" id="ARBA00022516"/>
    </source>
</evidence>
<evidence type="ECO:0000256" key="5">
    <source>
        <dbReference type="ARBA" id="ARBA00022679"/>
    </source>
</evidence>
<dbReference type="AlphaFoldDB" id="A0A955LGQ5"/>
<comment type="similarity">
    <text evidence="2">Belongs to the bacterial diacylglycerol kinase family.</text>
</comment>
<evidence type="ECO:0000313" key="21">
    <source>
        <dbReference type="Proteomes" id="UP000701698"/>
    </source>
</evidence>
<feature type="binding site" evidence="17">
    <location>
        <begin position="88"/>
        <end position="89"/>
    </location>
    <ligand>
        <name>ATP</name>
        <dbReference type="ChEBI" id="CHEBI:30616"/>
    </ligand>
</feature>
<dbReference type="EMBL" id="JAGQKX010000010">
    <property type="protein sequence ID" value="MCA9389913.1"/>
    <property type="molecule type" value="Genomic_DNA"/>
</dbReference>
<keyword evidence="3" id="KW-1003">Cell membrane</keyword>
<name>A0A955LGQ5_UNCKA</name>
<feature type="active site" description="Proton acceptor" evidence="15">
    <location>
        <position position="63"/>
    </location>
</feature>
<evidence type="ECO:0000256" key="12">
    <source>
        <dbReference type="ARBA" id="ARBA00023136"/>
    </source>
</evidence>
<evidence type="ECO:0000256" key="9">
    <source>
        <dbReference type="ARBA" id="ARBA00022840"/>
    </source>
</evidence>
<dbReference type="InterPro" id="IPR000829">
    <property type="entry name" value="DAGK"/>
</dbReference>
<dbReference type="GO" id="GO:0005886">
    <property type="term" value="C:plasma membrane"/>
    <property type="evidence" value="ECO:0007669"/>
    <property type="project" value="UniProtKB-SubCell"/>
</dbReference>
<dbReference type="GO" id="GO:0016301">
    <property type="term" value="F:kinase activity"/>
    <property type="evidence" value="ECO:0007669"/>
    <property type="project" value="UniProtKB-KW"/>
</dbReference>
<accession>A0A955LGQ5</accession>
<comment type="subcellular location">
    <subcellularLocation>
        <location evidence="1">Cell membrane</location>
        <topology evidence="1">Multi-pass membrane protein</topology>
    </subcellularLocation>
</comment>
<evidence type="ECO:0000256" key="14">
    <source>
        <dbReference type="ARBA" id="ARBA00023264"/>
    </source>
</evidence>
<evidence type="ECO:0000256" key="8">
    <source>
        <dbReference type="ARBA" id="ARBA00022777"/>
    </source>
</evidence>
<evidence type="ECO:0000256" key="7">
    <source>
        <dbReference type="ARBA" id="ARBA00022741"/>
    </source>
</evidence>
<feature type="transmembrane region" description="Helical" evidence="19">
    <location>
        <begin position="90"/>
        <end position="115"/>
    </location>
</feature>
<keyword evidence="18" id="KW-0460">Magnesium</keyword>
<feature type="binding site" evidence="18">
    <location>
        <position position="70"/>
    </location>
    <ligand>
        <name>a divalent metal cation</name>
        <dbReference type="ChEBI" id="CHEBI:60240"/>
    </ligand>
</feature>
<dbReference type="Gene3D" id="1.10.287.3610">
    <property type="match status" value="1"/>
</dbReference>
<organism evidence="20 21">
    <name type="scientific">candidate division WWE3 bacterium</name>
    <dbReference type="NCBI Taxonomy" id="2053526"/>
    <lineage>
        <taxon>Bacteria</taxon>
        <taxon>Katanobacteria</taxon>
    </lineage>
</organism>
<keyword evidence="5" id="KW-0808">Transferase</keyword>
<dbReference type="Proteomes" id="UP000701698">
    <property type="component" value="Unassembled WGS sequence"/>
</dbReference>
<dbReference type="Pfam" id="PF01219">
    <property type="entry name" value="DAGK_prokar"/>
    <property type="match status" value="1"/>
</dbReference>
<keyword evidence="14" id="KW-1208">Phospholipid metabolism</keyword>
<dbReference type="InterPro" id="IPR033717">
    <property type="entry name" value="UDPK"/>
</dbReference>
<keyword evidence="12 19" id="KW-0472">Membrane</keyword>
<keyword evidence="10 19" id="KW-1133">Transmembrane helix</keyword>
<proteinExistence type="inferred from homology"/>
<reference evidence="20" key="1">
    <citation type="submission" date="2020-04" db="EMBL/GenBank/DDBJ databases">
        <authorList>
            <person name="Zhang T."/>
        </authorList>
    </citation>
    <scope>NUCLEOTIDE SEQUENCE</scope>
    <source>
        <strain evidence="20">HKST-UBA01</strain>
    </source>
</reference>
<keyword evidence="6 19" id="KW-0812">Transmembrane</keyword>
<evidence type="ECO:0000256" key="15">
    <source>
        <dbReference type="PIRSR" id="PIRSR600829-1"/>
    </source>
</evidence>
<feature type="transmembrane region" description="Helical" evidence="19">
    <location>
        <begin position="25"/>
        <end position="43"/>
    </location>
</feature>
<reference evidence="20" key="2">
    <citation type="journal article" date="2021" name="Microbiome">
        <title>Successional dynamics and alternative stable states in a saline activated sludge microbial community over 9 years.</title>
        <authorList>
            <person name="Wang Y."/>
            <person name="Ye J."/>
            <person name="Ju F."/>
            <person name="Liu L."/>
            <person name="Boyd J.A."/>
            <person name="Deng Y."/>
            <person name="Parks D.H."/>
            <person name="Jiang X."/>
            <person name="Yin X."/>
            <person name="Woodcroft B.J."/>
            <person name="Tyson G.W."/>
            <person name="Hugenholtz P."/>
            <person name="Polz M.F."/>
            <person name="Zhang T."/>
        </authorList>
    </citation>
    <scope>NUCLEOTIDE SEQUENCE</scope>
    <source>
        <strain evidence="20">HKST-UBA01</strain>
    </source>
</reference>
<feature type="transmembrane region" description="Helical" evidence="19">
    <location>
        <begin position="49"/>
        <end position="69"/>
    </location>
</feature>
<feature type="binding site" evidence="16">
    <location>
        <position position="63"/>
    </location>
    <ligand>
        <name>substrate</name>
    </ligand>
</feature>
<feature type="binding site" evidence="17">
    <location>
        <position position="70"/>
    </location>
    <ligand>
        <name>ATP</name>
        <dbReference type="ChEBI" id="CHEBI:30616"/>
    </ligand>
</feature>
<gene>
    <name evidence="20" type="ORF">KC571_00760</name>
</gene>
<evidence type="ECO:0000256" key="3">
    <source>
        <dbReference type="ARBA" id="ARBA00022475"/>
    </source>
</evidence>
<keyword evidence="4" id="KW-0444">Lipid biosynthesis</keyword>
<evidence type="ECO:0000313" key="20">
    <source>
        <dbReference type="EMBL" id="MCA9389913.1"/>
    </source>
</evidence>
<evidence type="ECO:0000256" key="18">
    <source>
        <dbReference type="PIRSR" id="PIRSR600829-4"/>
    </source>
</evidence>
<dbReference type="PANTHER" id="PTHR34299:SF1">
    <property type="entry name" value="DIACYLGLYCEROL KINASE"/>
    <property type="match status" value="1"/>
</dbReference>
<dbReference type="GO" id="GO:0008654">
    <property type="term" value="P:phospholipid biosynthetic process"/>
    <property type="evidence" value="ECO:0007669"/>
    <property type="project" value="UniProtKB-KW"/>
</dbReference>
<keyword evidence="13" id="KW-0594">Phospholipid biosynthesis</keyword>
<keyword evidence="8 20" id="KW-0418">Kinase</keyword>
<evidence type="ECO:0000256" key="16">
    <source>
        <dbReference type="PIRSR" id="PIRSR600829-2"/>
    </source>
</evidence>
<evidence type="ECO:0000256" key="6">
    <source>
        <dbReference type="ARBA" id="ARBA00022692"/>
    </source>
</evidence>
<feature type="binding site" evidence="17">
    <location>
        <position position="10"/>
    </location>
    <ligand>
        <name>ATP</name>
        <dbReference type="ChEBI" id="CHEBI:30616"/>
    </ligand>
</feature>
<keyword evidence="18" id="KW-0479">Metal-binding</keyword>
<evidence type="ECO:0000256" key="19">
    <source>
        <dbReference type="SAM" id="Phobius"/>
    </source>
</evidence>
<keyword evidence="9 17" id="KW-0067">ATP-binding</keyword>
<evidence type="ECO:0000256" key="1">
    <source>
        <dbReference type="ARBA" id="ARBA00004651"/>
    </source>
</evidence>
<comment type="cofactor">
    <cofactor evidence="18">
        <name>Mg(2+)</name>
        <dbReference type="ChEBI" id="CHEBI:18420"/>
    </cofactor>
    <text evidence="18">Mn(2+), Zn(2+), Cd(2+) and Co(2+) support activity to lesser extents.</text>
</comment>
<evidence type="ECO:0000256" key="13">
    <source>
        <dbReference type="ARBA" id="ARBA00023209"/>
    </source>
</evidence>
<dbReference type="CDD" id="cd14265">
    <property type="entry name" value="UDPK_IM_like"/>
    <property type="match status" value="1"/>
</dbReference>
<dbReference type="GO" id="GO:0005524">
    <property type="term" value="F:ATP binding"/>
    <property type="evidence" value="ECO:0007669"/>
    <property type="project" value="UniProtKB-KW"/>
</dbReference>
<comment type="caution">
    <text evidence="20">The sequence shown here is derived from an EMBL/GenBank/DDBJ whole genome shotgun (WGS) entry which is preliminary data.</text>
</comment>
<keyword evidence="11" id="KW-0443">Lipid metabolism</keyword>